<comment type="caution">
    <text evidence="2">The sequence shown here is derived from an EMBL/GenBank/DDBJ whole genome shotgun (WGS) entry which is preliminary data.</text>
</comment>
<dbReference type="PANTHER" id="PTHR33055:SF3">
    <property type="entry name" value="PUTATIVE TRANSPOSASE FOR IS117-RELATED"/>
    <property type="match status" value="1"/>
</dbReference>
<gene>
    <name evidence="2" type="ORF">J4G43_11420</name>
</gene>
<dbReference type="AlphaFoldDB" id="A0A939M218"/>
<dbReference type="PANTHER" id="PTHR33055">
    <property type="entry name" value="TRANSPOSASE FOR INSERTION SEQUENCE ELEMENT IS1111A"/>
    <property type="match status" value="1"/>
</dbReference>
<protein>
    <submittedName>
        <fullName evidence="2">Transposase</fullName>
    </submittedName>
</protein>
<dbReference type="InterPro" id="IPR047650">
    <property type="entry name" value="Transpos_IS110"/>
</dbReference>
<feature type="compositionally biased region" description="Polar residues" evidence="1">
    <location>
        <begin position="185"/>
        <end position="194"/>
    </location>
</feature>
<evidence type="ECO:0000256" key="1">
    <source>
        <dbReference type="SAM" id="MobiDB-lite"/>
    </source>
</evidence>
<reference evidence="2" key="1">
    <citation type="submission" date="2021-03" db="EMBL/GenBank/DDBJ databases">
        <title>Whole Genome Sequence of Bradyrhizobium sp. Strain 144S4.</title>
        <authorList>
            <person name="Bromfield E.S.P."/>
            <person name="Cloutier S."/>
        </authorList>
    </citation>
    <scope>NUCLEOTIDE SEQUENCE [LARGE SCALE GENOMIC DNA]</scope>
    <source>
        <strain evidence="2">144S4</strain>
    </source>
</reference>
<name>A0A939M218_9BRAD</name>
<feature type="region of interest" description="Disordered" evidence="1">
    <location>
        <begin position="174"/>
        <end position="194"/>
    </location>
</feature>
<proteinExistence type="predicted"/>
<evidence type="ECO:0000313" key="2">
    <source>
        <dbReference type="EMBL" id="MBO1861524.1"/>
    </source>
</evidence>
<accession>A0A939M218</accession>
<dbReference type="EMBL" id="JAGEMI010000001">
    <property type="protein sequence ID" value="MBO1861524.1"/>
    <property type="molecule type" value="Genomic_DNA"/>
</dbReference>
<organism evidence="2">
    <name type="scientific">Bradyrhizobium barranii subsp. barranii</name>
    <dbReference type="NCBI Taxonomy" id="2823807"/>
    <lineage>
        <taxon>Bacteria</taxon>
        <taxon>Pseudomonadati</taxon>
        <taxon>Pseudomonadota</taxon>
        <taxon>Alphaproteobacteria</taxon>
        <taxon>Hyphomicrobiales</taxon>
        <taxon>Nitrobacteraceae</taxon>
        <taxon>Bradyrhizobium</taxon>
        <taxon>Bradyrhizobium barranii</taxon>
    </lineage>
</organism>
<sequence length="194" mass="21442">METIVRIGLDTSKSVFQLHGVDGTEQPVLRRKLRRGQVLEFFRRLPPGLVALEACGASHYWARELQSPGHEVAMIPPQYVKPYAARESDAADAEAICEAATLVLASSEHEAIAKGNAIHGLAGLGNFSFSDCGERLGSPRFMSRRRIHERRPQAGYALRIDLRHIHPKPMAAARRLPHSGGCLSFRQQEPSSRS</sequence>